<comment type="caution">
    <text evidence="2">Lacks conserved residue(s) required for the propagation of feature annotation.</text>
</comment>
<evidence type="ECO:0000256" key="4">
    <source>
        <dbReference type="SAM" id="MobiDB-lite"/>
    </source>
</evidence>
<comment type="subunit">
    <text evidence="2">Homotetramer.</text>
</comment>
<protein>
    <recommendedName>
        <fullName evidence="2 3">Single-stranded DNA-binding protein</fullName>
        <shortName evidence="2">SSB</shortName>
    </recommendedName>
</protein>
<comment type="caution">
    <text evidence="5">The sequence shown here is derived from an EMBL/GenBank/DDBJ whole genome shotgun (WGS) entry which is preliminary data.</text>
</comment>
<keyword evidence="2" id="KW-0234">DNA repair</keyword>
<dbReference type="EMBL" id="JAPDDR010000007">
    <property type="protein sequence ID" value="MCW1914884.1"/>
    <property type="molecule type" value="Genomic_DNA"/>
</dbReference>
<dbReference type="NCBIfam" id="TIGR00621">
    <property type="entry name" value="ssb"/>
    <property type="match status" value="1"/>
</dbReference>
<evidence type="ECO:0000256" key="2">
    <source>
        <dbReference type="HAMAP-Rule" id="MF_00984"/>
    </source>
</evidence>
<dbReference type="Proteomes" id="UP001165653">
    <property type="component" value="Unassembled WGS sequence"/>
</dbReference>
<dbReference type="InterPro" id="IPR012340">
    <property type="entry name" value="NA-bd_OB-fold"/>
</dbReference>
<feature type="region of interest" description="Disordered" evidence="4">
    <location>
        <begin position="108"/>
        <end position="173"/>
    </location>
</feature>
<feature type="compositionally biased region" description="Gly residues" evidence="4">
    <location>
        <begin position="111"/>
        <end position="146"/>
    </location>
</feature>
<reference evidence="5" key="1">
    <citation type="submission" date="2022-10" db="EMBL/GenBank/DDBJ databases">
        <title>Luteolibacter sp. GHJ8, whole genome shotgun sequencing project.</title>
        <authorList>
            <person name="Zhao G."/>
            <person name="Shen L."/>
        </authorList>
    </citation>
    <scope>NUCLEOTIDE SEQUENCE</scope>
    <source>
        <strain evidence="5">GHJ8</strain>
    </source>
</reference>
<dbReference type="Gene3D" id="2.40.50.140">
    <property type="entry name" value="Nucleic acid-binding proteins"/>
    <property type="match status" value="1"/>
</dbReference>
<evidence type="ECO:0000256" key="1">
    <source>
        <dbReference type="ARBA" id="ARBA00023125"/>
    </source>
</evidence>
<dbReference type="PANTHER" id="PTHR10302">
    <property type="entry name" value="SINGLE-STRANDED DNA-BINDING PROTEIN"/>
    <property type="match status" value="1"/>
</dbReference>
<dbReference type="HAMAP" id="MF_00984">
    <property type="entry name" value="SSB"/>
    <property type="match status" value="1"/>
</dbReference>
<organism evidence="5 6">
    <name type="scientific">Luteolibacter rhizosphaerae</name>
    <dbReference type="NCBI Taxonomy" id="2989719"/>
    <lineage>
        <taxon>Bacteria</taxon>
        <taxon>Pseudomonadati</taxon>
        <taxon>Verrucomicrobiota</taxon>
        <taxon>Verrucomicrobiia</taxon>
        <taxon>Verrucomicrobiales</taxon>
        <taxon>Verrucomicrobiaceae</taxon>
        <taxon>Luteolibacter</taxon>
    </lineage>
</organism>
<dbReference type="InterPro" id="IPR011344">
    <property type="entry name" value="ssDNA-bd"/>
</dbReference>
<gene>
    <name evidence="5" type="primary">ssb</name>
    <name evidence="5" type="ORF">OJ996_14950</name>
</gene>
<dbReference type="PROSITE" id="PS50935">
    <property type="entry name" value="SSB"/>
    <property type="match status" value="1"/>
</dbReference>
<dbReference type="SUPFAM" id="SSF50249">
    <property type="entry name" value="Nucleic acid-binding proteins"/>
    <property type="match status" value="1"/>
</dbReference>
<dbReference type="Pfam" id="PF00436">
    <property type="entry name" value="SSB"/>
    <property type="match status" value="1"/>
</dbReference>
<dbReference type="InterPro" id="IPR000424">
    <property type="entry name" value="Primosome_PriB/ssb"/>
</dbReference>
<dbReference type="GO" id="GO:0003677">
    <property type="term" value="F:DNA binding"/>
    <property type="evidence" value="ECO:0007669"/>
    <property type="project" value="UniProtKB-KW"/>
</dbReference>
<comment type="function">
    <text evidence="2">Plays an important role in DNA replication, recombination and repair. Binds to ssDNA and to an array of partner proteins to recruit them to their sites of action during DNA metabolism.</text>
</comment>
<sequence length="173" mass="18131">MANLNKVLLLGNLTRDPEVRYTPKGTAVGDLGIAVNRRVNDGNGNWSDEVTFVDVTVWGTNAENAQKYLTKGRGVFIEGRLQMDTWEDKQSGQKRSKLKVVAEVLQFLPDGKGGTPGSGGGGGGGYQQRGGGDPGYQGGGGGGGGNYQRSGPPQGGSPADPGDYRDEEDDIPF</sequence>
<proteinExistence type="inferred from homology"/>
<evidence type="ECO:0000256" key="3">
    <source>
        <dbReference type="RuleBase" id="RU000524"/>
    </source>
</evidence>
<evidence type="ECO:0000313" key="6">
    <source>
        <dbReference type="Proteomes" id="UP001165653"/>
    </source>
</evidence>
<keyword evidence="1 2" id="KW-0238">DNA-binding</keyword>
<dbReference type="CDD" id="cd04496">
    <property type="entry name" value="SSB_OBF"/>
    <property type="match status" value="1"/>
</dbReference>
<accession>A0ABT3G4U5</accession>
<keyword evidence="2" id="KW-0227">DNA damage</keyword>
<name>A0ABT3G4U5_9BACT</name>
<dbReference type="PANTHER" id="PTHR10302:SF27">
    <property type="entry name" value="SINGLE-STRANDED DNA-BINDING PROTEIN"/>
    <property type="match status" value="1"/>
</dbReference>
<dbReference type="RefSeq" id="WP_264514420.1">
    <property type="nucleotide sequence ID" value="NZ_JAPDDR010000007.1"/>
</dbReference>
<keyword evidence="2" id="KW-0235">DNA replication</keyword>
<feature type="short sequence motif" description="Important for interaction with partner proteins" evidence="2">
    <location>
        <begin position="168"/>
        <end position="173"/>
    </location>
</feature>
<evidence type="ECO:0000313" key="5">
    <source>
        <dbReference type="EMBL" id="MCW1914884.1"/>
    </source>
</evidence>
<keyword evidence="2" id="KW-0233">DNA recombination</keyword>
<keyword evidence="6" id="KW-1185">Reference proteome</keyword>